<name>A0ABT9ZFY0_9BACI</name>
<accession>A0ABT9ZFY0</accession>
<comment type="caution">
    <text evidence="1">The sequence shown here is derived from an EMBL/GenBank/DDBJ whole genome shotgun (WGS) entry which is preliminary data.</text>
</comment>
<sequence length="59" mass="6726">MTQKKYSIGEFAKLTYGLDCFIELMKNISLCLIIQNGLHQIYEDHFPSHENSKCSSSGL</sequence>
<gene>
    <name evidence="1" type="ORF">J2S19_002452</name>
</gene>
<protein>
    <submittedName>
        <fullName evidence="1">Uncharacterized protein</fullName>
    </submittedName>
</protein>
<evidence type="ECO:0000313" key="2">
    <source>
        <dbReference type="Proteomes" id="UP001234495"/>
    </source>
</evidence>
<reference evidence="1 2" key="1">
    <citation type="submission" date="2023-07" db="EMBL/GenBank/DDBJ databases">
        <title>Genomic Encyclopedia of Type Strains, Phase IV (KMG-IV): sequencing the most valuable type-strain genomes for metagenomic binning, comparative biology and taxonomic classification.</title>
        <authorList>
            <person name="Goeker M."/>
        </authorList>
    </citation>
    <scope>NUCLEOTIDE SEQUENCE [LARGE SCALE GENOMIC DNA]</scope>
    <source>
        <strain evidence="1 2">DSM 29005</strain>
    </source>
</reference>
<evidence type="ECO:0000313" key="1">
    <source>
        <dbReference type="EMBL" id="MDQ0231190.1"/>
    </source>
</evidence>
<proteinExistence type="predicted"/>
<dbReference type="Proteomes" id="UP001234495">
    <property type="component" value="Unassembled WGS sequence"/>
</dbReference>
<dbReference type="EMBL" id="JAUSUD010000010">
    <property type="protein sequence ID" value="MDQ0231190.1"/>
    <property type="molecule type" value="Genomic_DNA"/>
</dbReference>
<keyword evidence="2" id="KW-1185">Reference proteome</keyword>
<dbReference type="RefSeq" id="WP_307341685.1">
    <property type="nucleotide sequence ID" value="NZ_JAUSUD010000010.1"/>
</dbReference>
<organism evidence="1 2">
    <name type="scientific">Metabacillus malikii</name>
    <dbReference type="NCBI Taxonomy" id="1504265"/>
    <lineage>
        <taxon>Bacteria</taxon>
        <taxon>Bacillati</taxon>
        <taxon>Bacillota</taxon>
        <taxon>Bacilli</taxon>
        <taxon>Bacillales</taxon>
        <taxon>Bacillaceae</taxon>
        <taxon>Metabacillus</taxon>
    </lineage>
</organism>